<feature type="domain" description="C-type lectin" evidence="2">
    <location>
        <begin position="1"/>
        <end position="113"/>
    </location>
</feature>
<comment type="caution">
    <text evidence="3">The sequence shown here is derived from an EMBL/GenBank/DDBJ whole genome shotgun (WGS) entry which is preliminary data.</text>
</comment>
<dbReference type="PROSITE" id="PS50041">
    <property type="entry name" value="C_TYPE_LECTIN_2"/>
    <property type="match status" value="1"/>
</dbReference>
<accession>A0A8B6FCQ2</accession>
<dbReference type="EMBL" id="UYJE01006614">
    <property type="protein sequence ID" value="VDI47441.1"/>
    <property type="molecule type" value="Genomic_DNA"/>
</dbReference>
<keyword evidence="1" id="KW-1133">Transmembrane helix</keyword>
<reference evidence="3" key="1">
    <citation type="submission" date="2018-11" db="EMBL/GenBank/DDBJ databases">
        <authorList>
            <person name="Alioto T."/>
            <person name="Alioto T."/>
        </authorList>
    </citation>
    <scope>NUCLEOTIDE SEQUENCE</scope>
</reference>
<evidence type="ECO:0000256" key="1">
    <source>
        <dbReference type="SAM" id="Phobius"/>
    </source>
</evidence>
<keyword evidence="1" id="KW-0812">Transmembrane</keyword>
<protein>
    <recommendedName>
        <fullName evidence="2">C-type lectin domain-containing protein</fullName>
    </recommendedName>
</protein>
<organism evidence="3 4">
    <name type="scientific">Mytilus galloprovincialis</name>
    <name type="common">Mediterranean mussel</name>
    <dbReference type="NCBI Taxonomy" id="29158"/>
    <lineage>
        <taxon>Eukaryota</taxon>
        <taxon>Metazoa</taxon>
        <taxon>Spiralia</taxon>
        <taxon>Lophotrochozoa</taxon>
        <taxon>Mollusca</taxon>
        <taxon>Bivalvia</taxon>
        <taxon>Autobranchia</taxon>
        <taxon>Pteriomorphia</taxon>
        <taxon>Mytilida</taxon>
        <taxon>Mytiloidea</taxon>
        <taxon>Mytilidae</taxon>
        <taxon>Mytilinae</taxon>
        <taxon>Mytilus</taxon>
    </lineage>
</organism>
<dbReference type="AlphaFoldDB" id="A0A8B6FCQ2"/>
<feature type="transmembrane region" description="Helical" evidence="1">
    <location>
        <begin position="286"/>
        <end position="305"/>
    </location>
</feature>
<proteinExistence type="predicted"/>
<dbReference type="InterPro" id="IPR016187">
    <property type="entry name" value="CTDL_fold"/>
</dbReference>
<evidence type="ECO:0000313" key="3">
    <source>
        <dbReference type="EMBL" id="VDI47441.1"/>
    </source>
</evidence>
<name>A0A8B6FCQ2_MYTGA</name>
<evidence type="ECO:0000313" key="4">
    <source>
        <dbReference type="Proteomes" id="UP000596742"/>
    </source>
</evidence>
<evidence type="ECO:0000259" key="2">
    <source>
        <dbReference type="PROSITE" id="PS50041"/>
    </source>
</evidence>
<dbReference type="CDD" id="cd00037">
    <property type="entry name" value="CLECT"/>
    <property type="match status" value="1"/>
</dbReference>
<gene>
    <name evidence="3" type="ORF">MGAL_10B090295</name>
</gene>
<keyword evidence="1" id="KW-0472">Membrane</keyword>
<dbReference type="InterPro" id="IPR016186">
    <property type="entry name" value="C-type_lectin-like/link_sf"/>
</dbReference>
<dbReference type="InterPro" id="IPR001304">
    <property type="entry name" value="C-type_lectin-like"/>
</dbReference>
<sequence length="320" mass="35389">MDLAIITDTDMHNEVINLLAPEIGGGLTRVWIGLKWQIPPTSHFSWVNNEEMGPFTNWDTGEPNCMEGTNAEPTPCPAQLSYDQNCVRLQHVSTTSWVWKTHGCYRQYAIICQTLSSSTKTSITTEAQTSIVSSTTGAQTTTVAGTTDAQTTTVASTPDTTVMETTSESTKKQLFTSFTYSVSESAATTVSSKTNPTTSPEPQVLPMITTTEQETSFKPNTDYIPVEFTMLGIFFVNSTQICSCHLLSNQTNMQGKNWNFKIDKRSTNAYIRQHTSAYDGRLSSRIMGYTGIFFIGGVLLFVLFADLTTFLDKKRSEQSN</sequence>
<dbReference type="SUPFAM" id="SSF56436">
    <property type="entry name" value="C-type lectin-like"/>
    <property type="match status" value="1"/>
</dbReference>
<dbReference type="Gene3D" id="3.10.100.10">
    <property type="entry name" value="Mannose-Binding Protein A, subunit A"/>
    <property type="match status" value="1"/>
</dbReference>
<keyword evidence="4" id="KW-1185">Reference proteome</keyword>
<dbReference type="Proteomes" id="UP000596742">
    <property type="component" value="Unassembled WGS sequence"/>
</dbReference>